<proteinExistence type="predicted"/>
<feature type="domain" description="Ribonuclease H1 N-terminal" evidence="2">
    <location>
        <begin position="27"/>
        <end position="66"/>
    </location>
</feature>
<dbReference type="Gene3D" id="3.40.970.10">
    <property type="entry name" value="Ribonuclease H1, N-terminal domain"/>
    <property type="match status" value="1"/>
</dbReference>
<keyword evidence="1" id="KW-0175">Coiled coil</keyword>
<dbReference type="SUPFAM" id="SSF55658">
    <property type="entry name" value="L9 N-domain-like"/>
    <property type="match status" value="1"/>
</dbReference>
<dbReference type="EMBL" id="JACXVP010000004">
    <property type="protein sequence ID" value="KAG5612324.1"/>
    <property type="molecule type" value="Genomic_DNA"/>
</dbReference>
<dbReference type="AlphaFoldDB" id="A0A9J5ZJS4"/>
<dbReference type="InterPro" id="IPR009027">
    <property type="entry name" value="Ribosomal_bL9/RNase_H1_N"/>
</dbReference>
<dbReference type="InterPro" id="IPR037056">
    <property type="entry name" value="RNase_H1_N_sf"/>
</dbReference>
<keyword evidence="4" id="KW-1185">Reference proteome</keyword>
<sequence length="195" mass="22625">MKFRPQTPSIEMMDRIYFDKSRENKFKYYVVIHGKTNGIFQTWIEVVESINGVKTPLFKGFNDFTETLDYARGILGPNYYISPALRQNPQKTPQYNIQKDTDKIIFCDHCSSMTEAFKRLNAKVEALLQENTKLMEQIKSLKGKDSIQKINISTQTSEKSFPSLEKMDEQGVHSPTNAKDPLYRIIKITASRIKR</sequence>
<accession>A0A9J5ZJS4</accession>
<dbReference type="OrthoDB" id="959856at2759"/>
<evidence type="ECO:0000256" key="1">
    <source>
        <dbReference type="SAM" id="Coils"/>
    </source>
</evidence>
<evidence type="ECO:0000313" key="4">
    <source>
        <dbReference type="Proteomes" id="UP000824120"/>
    </source>
</evidence>
<dbReference type="Proteomes" id="UP000824120">
    <property type="component" value="Chromosome 4"/>
</dbReference>
<evidence type="ECO:0000259" key="2">
    <source>
        <dbReference type="Pfam" id="PF01693"/>
    </source>
</evidence>
<evidence type="ECO:0000313" key="3">
    <source>
        <dbReference type="EMBL" id="KAG5612324.1"/>
    </source>
</evidence>
<organism evidence="3 4">
    <name type="scientific">Solanum commersonii</name>
    <name type="common">Commerson's wild potato</name>
    <name type="synonym">Commerson's nightshade</name>
    <dbReference type="NCBI Taxonomy" id="4109"/>
    <lineage>
        <taxon>Eukaryota</taxon>
        <taxon>Viridiplantae</taxon>
        <taxon>Streptophyta</taxon>
        <taxon>Embryophyta</taxon>
        <taxon>Tracheophyta</taxon>
        <taxon>Spermatophyta</taxon>
        <taxon>Magnoliopsida</taxon>
        <taxon>eudicotyledons</taxon>
        <taxon>Gunneridae</taxon>
        <taxon>Pentapetalae</taxon>
        <taxon>asterids</taxon>
        <taxon>lamiids</taxon>
        <taxon>Solanales</taxon>
        <taxon>Solanaceae</taxon>
        <taxon>Solanoideae</taxon>
        <taxon>Solaneae</taxon>
        <taxon>Solanum</taxon>
    </lineage>
</organism>
<feature type="coiled-coil region" evidence="1">
    <location>
        <begin position="110"/>
        <end position="144"/>
    </location>
</feature>
<dbReference type="Pfam" id="PF01693">
    <property type="entry name" value="Cauli_VI"/>
    <property type="match status" value="1"/>
</dbReference>
<comment type="caution">
    <text evidence="3">The sequence shown here is derived from an EMBL/GenBank/DDBJ whole genome shotgun (WGS) entry which is preliminary data.</text>
</comment>
<dbReference type="InterPro" id="IPR011320">
    <property type="entry name" value="RNase_H1_N"/>
</dbReference>
<name>A0A9J5ZJS4_SOLCO</name>
<protein>
    <recommendedName>
        <fullName evidence="2">Ribonuclease H1 N-terminal domain-containing protein</fullName>
    </recommendedName>
</protein>
<reference evidence="3 4" key="1">
    <citation type="submission" date="2020-09" db="EMBL/GenBank/DDBJ databases">
        <title>De no assembly of potato wild relative species, Solanum commersonii.</title>
        <authorList>
            <person name="Cho K."/>
        </authorList>
    </citation>
    <scope>NUCLEOTIDE SEQUENCE [LARGE SCALE GENOMIC DNA]</scope>
    <source>
        <strain evidence="3">LZ3.2</strain>
        <tissue evidence="3">Leaf</tissue>
    </source>
</reference>
<gene>
    <name evidence="3" type="ORF">H5410_023605</name>
</gene>